<dbReference type="Proteomes" id="UP000316778">
    <property type="component" value="Unassembled WGS sequence"/>
</dbReference>
<evidence type="ECO:0000313" key="4">
    <source>
        <dbReference type="Proteomes" id="UP000316778"/>
    </source>
</evidence>
<dbReference type="InterPro" id="IPR005135">
    <property type="entry name" value="Endo/exonuclease/phosphatase"/>
</dbReference>
<dbReference type="EMBL" id="VLLG01000002">
    <property type="protein sequence ID" value="TWI92282.1"/>
    <property type="molecule type" value="Genomic_DNA"/>
</dbReference>
<dbReference type="RefSeq" id="WP_145711652.1">
    <property type="nucleotide sequence ID" value="NZ_BAAAFY010000001.1"/>
</dbReference>
<proteinExistence type="predicted"/>
<dbReference type="GO" id="GO:0000175">
    <property type="term" value="F:3'-5'-RNA exonuclease activity"/>
    <property type="evidence" value="ECO:0007669"/>
    <property type="project" value="TreeGrafter"/>
</dbReference>
<keyword evidence="3" id="KW-0540">Nuclease</keyword>
<dbReference type="GO" id="GO:0004519">
    <property type="term" value="F:endonuclease activity"/>
    <property type="evidence" value="ECO:0007669"/>
    <property type="project" value="UniProtKB-KW"/>
</dbReference>
<dbReference type="InterPro" id="IPR050410">
    <property type="entry name" value="CCR4/nocturin_mRNA_transcr"/>
</dbReference>
<name>A0A562TFH9_CHIJA</name>
<protein>
    <submittedName>
        <fullName evidence="3">Endonuclease/exonuclease/phosphatase family metal-dependent hydrolase</fullName>
    </submittedName>
</protein>
<dbReference type="OrthoDB" id="9793162at2"/>
<keyword evidence="3" id="KW-0255">Endonuclease</keyword>
<accession>A0A562TFH9</accession>
<dbReference type="Gene3D" id="3.60.10.10">
    <property type="entry name" value="Endonuclease/exonuclease/phosphatase"/>
    <property type="match status" value="1"/>
</dbReference>
<feature type="chain" id="PRO_5022207528" evidence="1">
    <location>
        <begin position="21"/>
        <end position="284"/>
    </location>
</feature>
<evidence type="ECO:0000313" key="3">
    <source>
        <dbReference type="EMBL" id="TWI92282.1"/>
    </source>
</evidence>
<keyword evidence="3" id="KW-0269">Exonuclease</keyword>
<dbReference type="Pfam" id="PF03372">
    <property type="entry name" value="Exo_endo_phos"/>
    <property type="match status" value="1"/>
</dbReference>
<feature type="signal peptide" evidence="1">
    <location>
        <begin position="1"/>
        <end position="20"/>
    </location>
</feature>
<dbReference type="SUPFAM" id="SSF56219">
    <property type="entry name" value="DNase I-like"/>
    <property type="match status" value="1"/>
</dbReference>
<keyword evidence="3" id="KW-0378">Hydrolase</keyword>
<organism evidence="3 4">
    <name type="scientific">Chitinophaga japonensis</name>
    <name type="common">Flexibacter japonensis</name>
    <dbReference type="NCBI Taxonomy" id="104662"/>
    <lineage>
        <taxon>Bacteria</taxon>
        <taxon>Pseudomonadati</taxon>
        <taxon>Bacteroidota</taxon>
        <taxon>Chitinophagia</taxon>
        <taxon>Chitinophagales</taxon>
        <taxon>Chitinophagaceae</taxon>
        <taxon>Chitinophaga</taxon>
    </lineage>
</organism>
<dbReference type="PANTHER" id="PTHR12121">
    <property type="entry name" value="CARBON CATABOLITE REPRESSOR PROTEIN 4"/>
    <property type="match status" value="1"/>
</dbReference>
<feature type="domain" description="Endonuclease/exonuclease/phosphatase" evidence="2">
    <location>
        <begin position="27"/>
        <end position="274"/>
    </location>
</feature>
<comment type="caution">
    <text evidence="3">The sequence shown here is derived from an EMBL/GenBank/DDBJ whole genome shotgun (WGS) entry which is preliminary data.</text>
</comment>
<gene>
    <name evidence="3" type="ORF">LX66_1667</name>
</gene>
<evidence type="ECO:0000256" key="1">
    <source>
        <dbReference type="SAM" id="SignalP"/>
    </source>
</evidence>
<reference evidence="3 4" key="1">
    <citation type="journal article" date="2013" name="Stand. Genomic Sci.">
        <title>Genomic Encyclopedia of Type Strains, Phase I: The one thousand microbial genomes (KMG-I) project.</title>
        <authorList>
            <person name="Kyrpides N.C."/>
            <person name="Woyke T."/>
            <person name="Eisen J.A."/>
            <person name="Garrity G."/>
            <person name="Lilburn T.G."/>
            <person name="Beck B.J."/>
            <person name="Whitman W.B."/>
            <person name="Hugenholtz P."/>
            <person name="Klenk H.P."/>
        </authorList>
    </citation>
    <scope>NUCLEOTIDE SEQUENCE [LARGE SCALE GENOMIC DNA]</scope>
    <source>
        <strain evidence="3 4">DSM 13484</strain>
    </source>
</reference>
<sequence>MKKTCLLLLLLLAAGSAAMAQTPLTVMTFNIRYNTASDSLDAWPYRKDKVAGTVLFYETDLLGVQEALYDQITDLQQRLPQYKHTGVGRDDGKTKGEFSAIFYDTTRLQLLQSETFWLSATPQVPGSKGWDAAITRIVTWGKFRDKKTNKVFFHFNTHFDHRGEVARRESAHLLLKQVHAIAGKTPAVITGDFNATPDDEPIKVIMDNSDPLHFTDSKALSQTPHFGPEGTFNGFRHGERGTQPIDYIFLKGKFRVLRHATLSNTWGGRFASDHFAVLSSLVME</sequence>
<dbReference type="InterPro" id="IPR036691">
    <property type="entry name" value="Endo/exonu/phosph_ase_sf"/>
</dbReference>
<dbReference type="AlphaFoldDB" id="A0A562TFH9"/>
<keyword evidence="1" id="KW-0732">Signal</keyword>
<evidence type="ECO:0000259" key="2">
    <source>
        <dbReference type="Pfam" id="PF03372"/>
    </source>
</evidence>
<dbReference type="CDD" id="cd09083">
    <property type="entry name" value="EEP-1"/>
    <property type="match status" value="1"/>
</dbReference>
<dbReference type="PANTHER" id="PTHR12121:SF36">
    <property type="entry name" value="ENDONUCLEASE_EXONUCLEASE_PHOSPHATASE DOMAIN-CONTAINING PROTEIN"/>
    <property type="match status" value="1"/>
</dbReference>
<keyword evidence="4" id="KW-1185">Reference proteome</keyword>